<dbReference type="InterPro" id="IPR009057">
    <property type="entry name" value="Homeodomain-like_sf"/>
</dbReference>
<dbReference type="Proteomes" id="UP000203464">
    <property type="component" value="Unassembled WGS sequence"/>
</dbReference>
<evidence type="ECO:0000313" key="4">
    <source>
        <dbReference type="EMBL" id="SMX32772.1"/>
    </source>
</evidence>
<dbReference type="InterPro" id="IPR001647">
    <property type="entry name" value="HTH_TetR"/>
</dbReference>
<dbReference type="GO" id="GO:0003677">
    <property type="term" value="F:DNA binding"/>
    <property type="evidence" value="ECO:0007669"/>
    <property type="project" value="UniProtKB-UniRule"/>
</dbReference>
<accession>A0A238JSE4</accession>
<keyword evidence="1 2" id="KW-0238">DNA-binding</keyword>
<evidence type="ECO:0000259" key="3">
    <source>
        <dbReference type="PROSITE" id="PS50977"/>
    </source>
</evidence>
<dbReference type="Pfam" id="PF00440">
    <property type="entry name" value="TetR_N"/>
    <property type="match status" value="1"/>
</dbReference>
<evidence type="ECO:0000256" key="2">
    <source>
        <dbReference type="PROSITE-ProRule" id="PRU00335"/>
    </source>
</evidence>
<feature type="domain" description="HTH tetR-type" evidence="3">
    <location>
        <begin position="1"/>
        <end position="54"/>
    </location>
</feature>
<sequence>MQALVHCVARFGIEGATLAAIAEEAGLSRPSIRHHLGNRDDILKSLQDYVLKAFRDQTDALASALPDDEPAMALIDILFSDAGGTDPELTLAFAALTARSADDIDLRTACRASISQFEARIAQAIKAEQPRADQSTCDQSAQGIAALYFNVMSLSPLAMSGTWKTNARENALKLLKNLKEPKCLNHAC</sequence>
<name>A0A238JSE4_9RHOB</name>
<dbReference type="PROSITE" id="PS50977">
    <property type="entry name" value="HTH_TETR_2"/>
    <property type="match status" value="1"/>
</dbReference>
<organism evidence="4 5">
    <name type="scientific">Octadecabacter ascidiaceicola</name>
    <dbReference type="NCBI Taxonomy" id="1655543"/>
    <lineage>
        <taxon>Bacteria</taxon>
        <taxon>Pseudomonadati</taxon>
        <taxon>Pseudomonadota</taxon>
        <taxon>Alphaproteobacteria</taxon>
        <taxon>Rhodobacterales</taxon>
        <taxon>Roseobacteraceae</taxon>
        <taxon>Octadecabacter</taxon>
    </lineage>
</organism>
<proteinExistence type="predicted"/>
<dbReference type="Gene3D" id="1.10.357.10">
    <property type="entry name" value="Tetracycline Repressor, domain 2"/>
    <property type="match status" value="1"/>
</dbReference>
<reference evidence="5" key="1">
    <citation type="submission" date="2017-05" db="EMBL/GenBank/DDBJ databases">
        <authorList>
            <person name="Rodrigo-Torres L."/>
            <person name="Arahal R. D."/>
            <person name="Lucena T."/>
        </authorList>
    </citation>
    <scope>NUCLEOTIDE SEQUENCE [LARGE SCALE GENOMIC DNA]</scope>
    <source>
        <strain evidence="5">CECT 8868</strain>
    </source>
</reference>
<feature type="DNA-binding region" description="H-T-H motif" evidence="2">
    <location>
        <begin position="17"/>
        <end position="36"/>
    </location>
</feature>
<dbReference type="EMBL" id="FXYD01000001">
    <property type="protein sequence ID" value="SMX32772.1"/>
    <property type="molecule type" value="Genomic_DNA"/>
</dbReference>
<gene>
    <name evidence="4" type="ORF">OCA8868_00814</name>
</gene>
<keyword evidence="5" id="KW-1185">Reference proteome</keyword>
<dbReference type="SUPFAM" id="SSF46689">
    <property type="entry name" value="Homeodomain-like"/>
    <property type="match status" value="1"/>
</dbReference>
<evidence type="ECO:0000256" key="1">
    <source>
        <dbReference type="ARBA" id="ARBA00023125"/>
    </source>
</evidence>
<protein>
    <submittedName>
        <fullName evidence="4">Transcriptional regulator BetI</fullName>
    </submittedName>
</protein>
<evidence type="ECO:0000313" key="5">
    <source>
        <dbReference type="Proteomes" id="UP000203464"/>
    </source>
</evidence>
<dbReference type="AlphaFoldDB" id="A0A238JSE4"/>